<evidence type="ECO:0000313" key="4">
    <source>
        <dbReference type="Proteomes" id="UP001626628"/>
    </source>
</evidence>
<protein>
    <recommendedName>
        <fullName evidence="5">Lipoprotein</fullName>
    </recommendedName>
</protein>
<accession>A0ABZ2QRR4</accession>
<evidence type="ECO:0000256" key="1">
    <source>
        <dbReference type="SAM" id="MobiDB-lite"/>
    </source>
</evidence>
<evidence type="ECO:0000256" key="2">
    <source>
        <dbReference type="SAM" id="SignalP"/>
    </source>
</evidence>
<gene>
    <name evidence="3" type="ORF">WAB15_25550</name>
</gene>
<sequence>MTSRRRTVTATALGCGAALLAGAVATGAAAATPGPDGEGDLAGKTAQQISDDALDQLIAAKSLRLRTLTTAGPTRLDISLDRGGNCAGAISKGTLGRVEIIKRGDQVWMKPDAAFWKNQFPGAEGTEAAAKYKDTFLHGTTRDAFLQSVSAACDLTAFQKSAAGTDEPPTNTPSPSVTSTLTKGRPTVHEGTRVLPVIRKFDGAVQTLYVAVKGKPYPLKLTTEIDHETGTILLSNYDRPVPAKTPAPGDTVDIAVFEDMLQGPNNADA</sequence>
<evidence type="ECO:0000313" key="3">
    <source>
        <dbReference type="EMBL" id="WXK79080.1"/>
    </source>
</evidence>
<dbReference type="RefSeq" id="WP_407287687.1">
    <property type="nucleotide sequence ID" value="NZ_CP147982.1"/>
</dbReference>
<organism evidence="3 4">
    <name type="scientific">Streptomyces sirii</name>
    <dbReference type="NCBI Taxonomy" id="3127701"/>
    <lineage>
        <taxon>Bacteria</taxon>
        <taxon>Bacillati</taxon>
        <taxon>Actinomycetota</taxon>
        <taxon>Actinomycetes</taxon>
        <taxon>Kitasatosporales</taxon>
        <taxon>Streptomycetaceae</taxon>
        <taxon>Streptomyces</taxon>
    </lineage>
</organism>
<feature type="chain" id="PRO_5046017429" description="Lipoprotein" evidence="2">
    <location>
        <begin position="31"/>
        <end position="269"/>
    </location>
</feature>
<feature type="region of interest" description="Disordered" evidence="1">
    <location>
        <begin position="162"/>
        <end position="186"/>
    </location>
</feature>
<proteinExistence type="predicted"/>
<dbReference type="EMBL" id="CP147982">
    <property type="protein sequence ID" value="WXK79080.1"/>
    <property type="molecule type" value="Genomic_DNA"/>
</dbReference>
<evidence type="ECO:0008006" key="5">
    <source>
        <dbReference type="Google" id="ProtNLM"/>
    </source>
</evidence>
<keyword evidence="4" id="KW-1185">Reference proteome</keyword>
<name>A0ABZ2QRR4_9ACTN</name>
<reference evidence="3 4" key="1">
    <citation type="submission" date="2024-03" db="EMBL/GenBank/DDBJ databases">
        <title>The complete genome of Streptomyces sirii sp.nov.</title>
        <authorList>
            <person name="Zakalyukina Y.V."/>
            <person name="Belik A.R."/>
            <person name="Biryukov M.V."/>
            <person name="Baturina O.A."/>
            <person name="Kabilov M.R."/>
        </authorList>
    </citation>
    <scope>NUCLEOTIDE SEQUENCE [LARGE SCALE GENOMIC DNA]</scope>
    <source>
        <strain evidence="3 4">BP-8</strain>
    </source>
</reference>
<dbReference type="Proteomes" id="UP001626628">
    <property type="component" value="Chromosome"/>
</dbReference>
<keyword evidence="2" id="KW-0732">Signal</keyword>
<dbReference type="PROSITE" id="PS51318">
    <property type="entry name" value="TAT"/>
    <property type="match status" value="1"/>
</dbReference>
<dbReference type="InterPro" id="IPR006311">
    <property type="entry name" value="TAT_signal"/>
</dbReference>
<feature type="signal peptide" evidence="2">
    <location>
        <begin position="1"/>
        <end position="30"/>
    </location>
</feature>